<dbReference type="Proteomes" id="UP000603141">
    <property type="component" value="Unassembled WGS sequence"/>
</dbReference>
<gene>
    <name evidence="1" type="ORF">JIN85_11030</name>
</gene>
<reference evidence="1" key="1">
    <citation type="submission" date="2021-01" db="EMBL/GenBank/DDBJ databases">
        <title>Modified the classification status of verrucomicrobia.</title>
        <authorList>
            <person name="Feng X."/>
        </authorList>
    </citation>
    <scope>NUCLEOTIDE SEQUENCE</scope>
    <source>
        <strain evidence="1">KCTC 22041</strain>
    </source>
</reference>
<accession>A0A934VUW1</accession>
<name>A0A934VUW1_9BACT</name>
<evidence type="ECO:0000313" key="2">
    <source>
        <dbReference type="Proteomes" id="UP000603141"/>
    </source>
</evidence>
<proteinExistence type="predicted"/>
<sequence length="53" mass="6024">MSRKSLIYEEERFFRRAIPTRIPFPAAGRDKLRIFTSCQLPITLAGQSPKATG</sequence>
<evidence type="ECO:0000313" key="1">
    <source>
        <dbReference type="EMBL" id="MBK1882952.1"/>
    </source>
</evidence>
<comment type="caution">
    <text evidence="1">The sequence shown here is derived from an EMBL/GenBank/DDBJ whole genome shotgun (WGS) entry which is preliminary data.</text>
</comment>
<keyword evidence="2" id="KW-1185">Reference proteome</keyword>
<protein>
    <submittedName>
        <fullName evidence="1">Uncharacterized protein</fullName>
    </submittedName>
</protein>
<dbReference type="EMBL" id="JAENIJ010000016">
    <property type="protein sequence ID" value="MBK1882952.1"/>
    <property type="molecule type" value="Genomic_DNA"/>
</dbReference>
<dbReference type="AlphaFoldDB" id="A0A934VUW1"/>
<organism evidence="1 2">
    <name type="scientific">Luteolibacter pohnpeiensis</name>
    <dbReference type="NCBI Taxonomy" id="454153"/>
    <lineage>
        <taxon>Bacteria</taxon>
        <taxon>Pseudomonadati</taxon>
        <taxon>Verrucomicrobiota</taxon>
        <taxon>Verrucomicrobiia</taxon>
        <taxon>Verrucomicrobiales</taxon>
        <taxon>Verrucomicrobiaceae</taxon>
        <taxon>Luteolibacter</taxon>
    </lineage>
</organism>